<dbReference type="InterPro" id="IPR011990">
    <property type="entry name" value="TPR-like_helical_dom_sf"/>
</dbReference>
<dbReference type="InterPro" id="IPR000157">
    <property type="entry name" value="TIR_dom"/>
</dbReference>
<dbReference type="Pfam" id="PF13424">
    <property type="entry name" value="TPR_12"/>
    <property type="match status" value="2"/>
</dbReference>
<dbReference type="PANTHER" id="PTHR46082">
    <property type="entry name" value="ATP/GTP-BINDING PROTEIN-RELATED"/>
    <property type="match status" value="1"/>
</dbReference>
<dbReference type="EMBL" id="CP098609">
    <property type="protein sequence ID" value="USC48345.1"/>
    <property type="molecule type" value="Genomic_DNA"/>
</dbReference>
<evidence type="ECO:0000256" key="1">
    <source>
        <dbReference type="SAM" id="MobiDB-lite"/>
    </source>
</evidence>
<gene>
    <name evidence="3" type="primary">fxsT</name>
    <name evidence="3" type="ORF">K7395_17185</name>
</gene>
<dbReference type="InterPro" id="IPR027417">
    <property type="entry name" value="P-loop_NTPase"/>
</dbReference>
<dbReference type="InterPro" id="IPR002182">
    <property type="entry name" value="NB-ARC"/>
</dbReference>
<name>A0ABY4UVQ7_STRFL</name>
<dbReference type="SUPFAM" id="SSF52540">
    <property type="entry name" value="P-loop containing nucleoside triphosphate hydrolases"/>
    <property type="match status" value="1"/>
</dbReference>
<dbReference type="Gene3D" id="3.40.50.10140">
    <property type="entry name" value="Toll/interleukin-1 receptor homology (TIR) domain"/>
    <property type="match status" value="1"/>
</dbReference>
<dbReference type="SMART" id="SM00255">
    <property type="entry name" value="TIR"/>
    <property type="match status" value="1"/>
</dbReference>
<keyword evidence="4" id="KW-1185">Reference proteome</keyword>
<evidence type="ECO:0000313" key="3">
    <source>
        <dbReference type="EMBL" id="USC48345.1"/>
    </source>
</evidence>
<feature type="region of interest" description="Disordered" evidence="1">
    <location>
        <begin position="131"/>
        <end position="175"/>
    </location>
</feature>
<feature type="domain" description="TIR" evidence="2">
    <location>
        <begin position="5"/>
        <end position="134"/>
    </location>
</feature>
<reference evidence="3" key="1">
    <citation type="submission" date="2021-08" db="EMBL/GenBank/DDBJ databases">
        <title>DNA methylation of m4C regulates biosynthesis of daptomycin in Streptomyces roseosporus L30.</title>
        <authorList>
            <person name="Fang J.-L."/>
        </authorList>
    </citation>
    <scope>NUCLEOTIDE SEQUENCE</scope>
    <source>
        <strain evidence="3">L30</strain>
    </source>
</reference>
<dbReference type="Gene3D" id="1.25.40.10">
    <property type="entry name" value="Tetratricopeptide repeat domain"/>
    <property type="match status" value="2"/>
</dbReference>
<dbReference type="Pfam" id="PF13374">
    <property type="entry name" value="TPR_10"/>
    <property type="match status" value="4"/>
</dbReference>
<dbReference type="SUPFAM" id="SSF52200">
    <property type="entry name" value="Toll/Interleukin receptor TIR domain"/>
    <property type="match status" value="1"/>
</dbReference>
<organism evidence="3 4">
    <name type="scientific">Streptomyces filamentosus</name>
    <name type="common">Streptomyces roseosporus</name>
    <dbReference type="NCBI Taxonomy" id="67294"/>
    <lineage>
        <taxon>Bacteria</taxon>
        <taxon>Bacillati</taxon>
        <taxon>Actinomycetota</taxon>
        <taxon>Actinomycetes</taxon>
        <taxon>Kitasatosporales</taxon>
        <taxon>Streptomycetaceae</taxon>
        <taxon>Streptomyces</taxon>
    </lineage>
</organism>
<evidence type="ECO:0000313" key="4">
    <source>
        <dbReference type="Proteomes" id="UP001056079"/>
    </source>
</evidence>
<dbReference type="RefSeq" id="WP_006126099.1">
    <property type="nucleotide sequence ID" value="NZ_CP098609.1"/>
</dbReference>
<evidence type="ECO:0000259" key="2">
    <source>
        <dbReference type="SMART" id="SM00255"/>
    </source>
</evidence>
<dbReference type="SUPFAM" id="SSF48452">
    <property type="entry name" value="TPR-like"/>
    <property type="match status" value="3"/>
</dbReference>
<dbReference type="Pfam" id="PF13676">
    <property type="entry name" value="TIR_2"/>
    <property type="match status" value="1"/>
</dbReference>
<dbReference type="NCBIfam" id="NF040586">
    <property type="entry name" value="FxSxx_TPR"/>
    <property type="match status" value="1"/>
</dbReference>
<proteinExistence type="predicted"/>
<dbReference type="Proteomes" id="UP001056079">
    <property type="component" value="Chromosome"/>
</dbReference>
<protein>
    <submittedName>
        <fullName evidence="3">FxSxx-COOH system tetratricopeptide repeat protein</fullName>
    </submittedName>
</protein>
<dbReference type="PRINTS" id="PR00364">
    <property type="entry name" value="DISEASERSIST"/>
</dbReference>
<sequence>MTTTSQRFFISYAGVDRPWAEWVGWHLGQAGHQVILDVWDWHTGDNFVERMDEALKQSDAVVALFSKSYFDAERWTQEEWTAAVARRERIIPLAVEPLAAADTPHLLAPRLHKNLHGLDETAARAALREAINGGTRPTSPPVFPGSAPTAEPAEPEGSTKPRLPGSTGQPDVWNVRRRNPDFSGREAVIVQLRESLLSGQQAVVQALHGMGGIGKTQIALEYAHRFSGQYDLVWWIDAEQSDQIPVHYTELADRLGIAKPDAGSDPNARAVLHHLRTRQRWLIVLDNAEDPAQIAPWLPEGPGHVLITSRNHSWRGIAHPTGLDVFTRSDSLAYLGTRIPGTTPAQADALAQDLGDLPLALAQAAGVIGSGMTLDRYRQLLTDDTARIMREGDAPGYPAPLAAAVGIATARLDDNHPEATALLRLGAFLGPDPIPIAWLESARPHLSTIPGDPDDLMWPHASLQHLGRYGLARIDHETVQIHRLTQAVLRDQTDAGQTAGVRDDVTTILRTIEPGDPESPDSWPAWASLTSHLTSQHVLVADRPELRPTLRQAAMFLIRSGQPRTAAELLTSLRETWTAELGPDDPEVLTCMQYLGHATSDLGDFTGARPIIEDTLARRRRTLGDDHSDTLQSANDLAAVLSEIGEHAEARRMQEDTLARRRRTLGDDHPDTLQSAANLALALGKLDELAEARRMLEDTLARRRRALGDDHPDTLHTATNLAAVLNELHEHVEARRMLDDALTRARRTLGDDHPDTLQTATTLAVSLSELGEEAESRRMLEDTLARRRRTLGDDHPNTLHSAINFAISLGDRGEQAEARRMLEYTLAKARRVLGNEHPDTHQFAGALAASLNELGEYAEARRLYEDTLARRRRTLGDNHRRTLQSAFGVAVTLHALREYPEAAELLEDVRARQRRTLGDNHRDTLRTTRALADTLTAMGKRFAAQKLLAGKKPKRRLGRKRR</sequence>
<dbReference type="InterPro" id="IPR053137">
    <property type="entry name" value="NLR-like"/>
</dbReference>
<dbReference type="Gene3D" id="3.40.50.300">
    <property type="entry name" value="P-loop containing nucleotide triphosphate hydrolases"/>
    <property type="match status" value="1"/>
</dbReference>
<accession>A0ABY4UVQ7</accession>
<dbReference type="PANTHER" id="PTHR46082:SF6">
    <property type="entry name" value="AAA+ ATPASE DOMAIN-CONTAINING PROTEIN-RELATED"/>
    <property type="match status" value="1"/>
</dbReference>
<dbReference type="Pfam" id="PF00931">
    <property type="entry name" value="NB-ARC"/>
    <property type="match status" value="1"/>
</dbReference>
<dbReference type="InterPro" id="IPR035897">
    <property type="entry name" value="Toll_tir_struct_dom_sf"/>
</dbReference>